<evidence type="ECO:0000259" key="2">
    <source>
        <dbReference type="PROSITE" id="PS50053"/>
    </source>
</evidence>
<dbReference type="STRING" id="1262450.S3CAN2"/>
<proteinExistence type="predicted"/>
<name>S3CAN2_OPHP1</name>
<sequence length="422" mass="44854">MGCCISRPDGPNSPYPGGVNGSDRAFNDPSGGAAASRRGTARSGGGQPGVDGGGRGMGQSARAIVGDRAGDSTASGSSTASSPSTIGRRRQQAAAAPPIPSSVSRLPPPQAPLAAHINKPIRRRRWTSRNRVWTRRSIDRERTDFFDTRVTGRSEIWQTLRTTLEILWEADLVEAARQADSGRNGRAQQSLSSPVPVSSQSSPNAAAGPGSPTASSSAEVAEAHATAQTILDAADITLPTGDMAQGAYDAFGNFYPMSAWIVSDPTNLDNDPEHDLDDETKRALVDEGEAALSSASEADDESDDETEGENDSEDDDTADAQARNNRIRSRREKKGKAVLPADVDQISVRARLSTISKDVTVRIGREDTVYSLAHRITEAAKLPVKTRIRIAYMGKILKEGTSLVAQGWKEGHIVNALIFDTP</sequence>
<gene>
    <name evidence="3" type="ORF">F503_05684</name>
</gene>
<feature type="compositionally biased region" description="Low complexity" evidence="1">
    <location>
        <begin position="71"/>
        <end position="96"/>
    </location>
</feature>
<feature type="compositionally biased region" description="Low complexity" evidence="1">
    <location>
        <begin position="188"/>
        <end position="221"/>
    </location>
</feature>
<dbReference type="InterPro" id="IPR038169">
    <property type="entry name" value="DC-UbP/UBTD2_N_sf"/>
</dbReference>
<organism evidence="3 4">
    <name type="scientific">Ophiostoma piceae (strain UAMH 11346)</name>
    <name type="common">Sap stain fungus</name>
    <dbReference type="NCBI Taxonomy" id="1262450"/>
    <lineage>
        <taxon>Eukaryota</taxon>
        <taxon>Fungi</taxon>
        <taxon>Dikarya</taxon>
        <taxon>Ascomycota</taxon>
        <taxon>Pezizomycotina</taxon>
        <taxon>Sordariomycetes</taxon>
        <taxon>Sordariomycetidae</taxon>
        <taxon>Ophiostomatales</taxon>
        <taxon>Ophiostomataceae</taxon>
        <taxon>Ophiostoma</taxon>
    </lineage>
</organism>
<dbReference type="CDD" id="cd17039">
    <property type="entry name" value="Ubl_ubiquitin_like"/>
    <property type="match status" value="1"/>
</dbReference>
<evidence type="ECO:0000313" key="4">
    <source>
        <dbReference type="Proteomes" id="UP000016923"/>
    </source>
</evidence>
<dbReference type="Pfam" id="PF16455">
    <property type="entry name" value="UBD"/>
    <property type="match status" value="2"/>
</dbReference>
<feature type="region of interest" description="Disordered" evidence="1">
    <location>
        <begin position="179"/>
        <end position="221"/>
    </location>
</feature>
<feature type="region of interest" description="Disordered" evidence="1">
    <location>
        <begin position="287"/>
        <end position="335"/>
    </location>
</feature>
<dbReference type="InterPro" id="IPR039869">
    <property type="entry name" value="UBTD1/2"/>
</dbReference>
<evidence type="ECO:0000313" key="3">
    <source>
        <dbReference type="EMBL" id="EPE10589.1"/>
    </source>
</evidence>
<keyword evidence="4" id="KW-1185">Reference proteome</keyword>
<dbReference type="VEuPathDB" id="FungiDB:F503_05684"/>
<dbReference type="InterPro" id="IPR029071">
    <property type="entry name" value="Ubiquitin-like_domsf"/>
</dbReference>
<dbReference type="SUPFAM" id="SSF54236">
    <property type="entry name" value="Ubiquitin-like"/>
    <property type="match status" value="1"/>
</dbReference>
<dbReference type="HOGENOM" id="CLU_054816_2_0_1"/>
<dbReference type="InterPro" id="IPR032752">
    <property type="entry name" value="DC-UbP/UBTD2_N"/>
</dbReference>
<reference evidence="3 4" key="1">
    <citation type="journal article" date="2013" name="BMC Genomics">
        <title>The genome and transcriptome of the pine saprophyte Ophiostoma piceae, and a comparison with the bark beetle-associated pine pathogen Grosmannia clavigera.</title>
        <authorList>
            <person name="Haridas S."/>
            <person name="Wang Y."/>
            <person name="Lim L."/>
            <person name="Massoumi Alamouti S."/>
            <person name="Jackman S."/>
            <person name="Docking R."/>
            <person name="Robertson G."/>
            <person name="Birol I."/>
            <person name="Bohlmann J."/>
            <person name="Breuil C."/>
        </authorList>
    </citation>
    <scope>NUCLEOTIDE SEQUENCE [LARGE SCALE GENOMIC DNA]</scope>
    <source>
        <strain evidence="3 4">UAMH 11346</strain>
    </source>
</reference>
<feature type="domain" description="Ubiquitin-like" evidence="2">
    <location>
        <begin position="344"/>
        <end position="418"/>
    </location>
</feature>
<feature type="region of interest" description="Disordered" evidence="1">
    <location>
        <begin position="1"/>
        <end position="113"/>
    </location>
</feature>
<dbReference type="eggNOG" id="KOG0013">
    <property type="taxonomic scope" value="Eukaryota"/>
</dbReference>
<dbReference type="AlphaFoldDB" id="S3CAN2"/>
<evidence type="ECO:0000256" key="1">
    <source>
        <dbReference type="SAM" id="MobiDB-lite"/>
    </source>
</evidence>
<dbReference type="Gene3D" id="1.20.225.20">
    <property type="entry name" value="Ub domain-containing protein, DC-UbP/UBTD2, N-terminal domain"/>
    <property type="match status" value="2"/>
</dbReference>
<feature type="compositionally biased region" description="Basic residues" evidence="1">
    <location>
        <begin position="325"/>
        <end position="335"/>
    </location>
</feature>
<protein>
    <submittedName>
        <fullName evidence="3">Ubiquitin domain-containing protein</fullName>
    </submittedName>
</protein>
<dbReference type="InterPro" id="IPR000626">
    <property type="entry name" value="Ubiquitin-like_dom"/>
</dbReference>
<feature type="compositionally biased region" description="Acidic residues" evidence="1">
    <location>
        <begin position="297"/>
        <end position="318"/>
    </location>
</feature>
<dbReference type="OMA" id="NKPLKRH"/>
<accession>S3CAN2</accession>
<feature type="compositionally biased region" description="Gly residues" evidence="1">
    <location>
        <begin position="42"/>
        <end position="57"/>
    </location>
</feature>
<dbReference type="PANTHER" id="PTHR13609">
    <property type="entry name" value="UBIQUITIN DOMAIN CONTAINING 1 PROTEIN-RELATED"/>
    <property type="match status" value="1"/>
</dbReference>
<dbReference type="Gene3D" id="3.10.20.90">
    <property type="entry name" value="Phosphatidylinositol 3-kinase Catalytic Subunit, Chain A, domain 1"/>
    <property type="match status" value="1"/>
</dbReference>
<dbReference type="PROSITE" id="PS50053">
    <property type="entry name" value="UBIQUITIN_2"/>
    <property type="match status" value="1"/>
</dbReference>
<dbReference type="OrthoDB" id="1640476at2759"/>
<dbReference type="EMBL" id="KE148146">
    <property type="protein sequence ID" value="EPE10589.1"/>
    <property type="molecule type" value="Genomic_DNA"/>
</dbReference>
<dbReference type="Proteomes" id="UP000016923">
    <property type="component" value="Unassembled WGS sequence"/>
</dbReference>